<dbReference type="Proteomes" id="UP001201812">
    <property type="component" value="Unassembled WGS sequence"/>
</dbReference>
<accession>A0AAD4R4R6</accession>
<organism evidence="2 3">
    <name type="scientific">Ditylenchus destructor</name>
    <dbReference type="NCBI Taxonomy" id="166010"/>
    <lineage>
        <taxon>Eukaryota</taxon>
        <taxon>Metazoa</taxon>
        <taxon>Ecdysozoa</taxon>
        <taxon>Nematoda</taxon>
        <taxon>Chromadorea</taxon>
        <taxon>Rhabditida</taxon>
        <taxon>Tylenchina</taxon>
        <taxon>Tylenchomorpha</taxon>
        <taxon>Sphaerularioidea</taxon>
        <taxon>Anguinidae</taxon>
        <taxon>Anguininae</taxon>
        <taxon>Ditylenchus</taxon>
    </lineage>
</organism>
<sequence>MTTHTNSVITDAPPQTNEDVNMEQDRNASNKRTSLGTYTNGKDSKDHPAATPHGGAHGNPGFSGFPEAINPGTRKSCRRDRYQSTFSEGPGRDLTIDTKIAPNGEGRGEIAPFPAKCPPGF</sequence>
<evidence type="ECO:0000256" key="1">
    <source>
        <dbReference type="SAM" id="MobiDB-lite"/>
    </source>
</evidence>
<comment type="caution">
    <text evidence="2">The sequence shown here is derived from an EMBL/GenBank/DDBJ whole genome shotgun (WGS) entry which is preliminary data.</text>
</comment>
<feature type="compositionally biased region" description="Polar residues" evidence="1">
    <location>
        <begin position="30"/>
        <end position="41"/>
    </location>
</feature>
<name>A0AAD4R4R6_9BILA</name>
<gene>
    <name evidence="2" type="ORF">DdX_10923</name>
</gene>
<dbReference type="EMBL" id="JAKKPZ010000028">
    <property type="protein sequence ID" value="KAI1709915.1"/>
    <property type="molecule type" value="Genomic_DNA"/>
</dbReference>
<keyword evidence="3" id="KW-1185">Reference proteome</keyword>
<reference evidence="2" key="1">
    <citation type="submission" date="2022-01" db="EMBL/GenBank/DDBJ databases">
        <title>Genome Sequence Resource for Two Populations of Ditylenchus destructor, the Migratory Endoparasitic Phytonematode.</title>
        <authorList>
            <person name="Zhang H."/>
            <person name="Lin R."/>
            <person name="Xie B."/>
        </authorList>
    </citation>
    <scope>NUCLEOTIDE SEQUENCE</scope>
    <source>
        <strain evidence="2">BazhouSP</strain>
    </source>
</reference>
<proteinExistence type="predicted"/>
<dbReference type="AlphaFoldDB" id="A0AAD4R4R6"/>
<feature type="compositionally biased region" description="Polar residues" evidence="1">
    <location>
        <begin position="1"/>
        <end position="19"/>
    </location>
</feature>
<feature type="region of interest" description="Disordered" evidence="1">
    <location>
        <begin position="1"/>
        <end position="121"/>
    </location>
</feature>
<evidence type="ECO:0000313" key="3">
    <source>
        <dbReference type="Proteomes" id="UP001201812"/>
    </source>
</evidence>
<evidence type="ECO:0000313" key="2">
    <source>
        <dbReference type="EMBL" id="KAI1709915.1"/>
    </source>
</evidence>
<protein>
    <submittedName>
        <fullName evidence="2">Uncharacterized protein</fullName>
    </submittedName>
</protein>